<accession>A0A0C2JIT1</accession>
<accession>A0A0C2NJN1</accession>
<proteinExistence type="predicted"/>
<evidence type="ECO:0000313" key="2">
    <source>
        <dbReference type="Proteomes" id="UP000031672"/>
    </source>
</evidence>
<organism evidence="1 2">
    <name type="scientific">Vibrio renipiscarius</name>
    <dbReference type="NCBI Taxonomy" id="1461322"/>
    <lineage>
        <taxon>Bacteria</taxon>
        <taxon>Pseudomonadati</taxon>
        <taxon>Pseudomonadota</taxon>
        <taxon>Gammaproteobacteria</taxon>
        <taxon>Vibrionales</taxon>
        <taxon>Vibrionaceae</taxon>
        <taxon>Vibrio</taxon>
    </lineage>
</organism>
<name>A0A0C2NJN1_9VIBR</name>
<dbReference type="EMBL" id="JTKH01000024">
    <property type="protein sequence ID" value="KII76565.1"/>
    <property type="molecule type" value="Genomic_DNA"/>
</dbReference>
<sequence>MRIYYRHNSLCGRLNGNGKKIPILKRWLYSLSSEEELHPFSLSDINAVLFNRHHSIGCSLKAPLKYVSWQNEAQWYELFEGEQVYLPKCIIFTNGIESYAIVVIGYHYELRVWHDNARVERTKPQWFSHQPVVDEKELQAITTSFRQLLCHIQRENDKEMEHPKFE</sequence>
<dbReference type="AlphaFoldDB" id="A0A0C2NJN1"/>
<dbReference type="OrthoDB" id="6260212at2"/>
<evidence type="ECO:0000313" key="1">
    <source>
        <dbReference type="EMBL" id="KII76565.1"/>
    </source>
</evidence>
<protein>
    <submittedName>
        <fullName evidence="1">Uncharacterized protein</fullName>
    </submittedName>
</protein>
<reference evidence="1 2" key="1">
    <citation type="submission" date="2014-11" db="EMBL/GenBank/DDBJ databases">
        <title>Draft Genome Sequence of Vibrio piscirenalis strains CECT 8603T and CECT 8604, two marine Gammaproteobacterium isolated from cultured gilthead sea bream (Sparus aurata).</title>
        <authorList>
            <person name="Arahal D.R."/>
            <person name="Rodrigo-Torres L."/>
            <person name="Lucena T."/>
            <person name="Pujalte M.J."/>
        </authorList>
    </citation>
    <scope>NUCLEOTIDE SEQUENCE [LARGE SCALE GENOMIC DNA]</scope>
    <source>
        <strain evidence="1 2">DCR 1-4-2</strain>
    </source>
</reference>
<comment type="caution">
    <text evidence="1">The sequence shown here is derived from an EMBL/GenBank/DDBJ whole genome shotgun (WGS) entry which is preliminary data.</text>
</comment>
<keyword evidence="2" id="KW-1185">Reference proteome</keyword>
<dbReference type="Proteomes" id="UP000031672">
    <property type="component" value="Unassembled WGS sequence"/>
</dbReference>
<gene>
    <name evidence="1" type="ORF">OJ16_17425</name>
</gene>